<keyword evidence="6 8" id="KW-1133">Transmembrane helix</keyword>
<evidence type="ECO:0000256" key="2">
    <source>
        <dbReference type="ARBA" id="ARBA00005697"/>
    </source>
</evidence>
<feature type="transmembrane region" description="Helical" evidence="9">
    <location>
        <begin position="442"/>
        <end position="461"/>
    </location>
</feature>
<dbReference type="PANTHER" id="PTHR43337:SF1">
    <property type="entry name" value="XANTHINE_URACIL PERMEASE C887.17-RELATED"/>
    <property type="match status" value="1"/>
</dbReference>
<feature type="transmembrane region" description="Helical" evidence="9">
    <location>
        <begin position="398"/>
        <end position="422"/>
    </location>
</feature>
<dbReference type="Pfam" id="PF00860">
    <property type="entry name" value="Xan_ur_permease"/>
    <property type="match status" value="1"/>
</dbReference>
<keyword evidence="7 8" id="KW-0472">Membrane</keyword>
<dbReference type="InterPro" id="IPR045018">
    <property type="entry name" value="Azg-like"/>
</dbReference>
<dbReference type="InterPro" id="IPR006043">
    <property type="entry name" value="NCS2"/>
</dbReference>
<feature type="transmembrane region" description="Helical" evidence="9">
    <location>
        <begin position="110"/>
        <end position="127"/>
    </location>
</feature>
<keyword evidence="3 8" id="KW-0813">Transport</keyword>
<feature type="transmembrane region" description="Helical" evidence="9">
    <location>
        <begin position="345"/>
        <end position="363"/>
    </location>
</feature>
<accession>A0A212M109</accession>
<evidence type="ECO:0000313" key="10">
    <source>
        <dbReference type="EMBL" id="SCM83339.1"/>
    </source>
</evidence>
<evidence type="ECO:0000256" key="3">
    <source>
        <dbReference type="ARBA" id="ARBA00022448"/>
    </source>
</evidence>
<comment type="subcellular location">
    <subcellularLocation>
        <location evidence="1 8">Cell membrane</location>
        <topology evidence="1 8">Multi-pass membrane protein</topology>
    </subcellularLocation>
</comment>
<feature type="transmembrane region" description="Helical" evidence="9">
    <location>
        <begin position="59"/>
        <end position="78"/>
    </location>
</feature>
<organism evidence="10">
    <name type="scientific">uncultured Sporomusa sp</name>
    <dbReference type="NCBI Taxonomy" id="307249"/>
    <lineage>
        <taxon>Bacteria</taxon>
        <taxon>Bacillati</taxon>
        <taxon>Bacillota</taxon>
        <taxon>Negativicutes</taxon>
        <taxon>Selenomonadales</taxon>
        <taxon>Sporomusaceae</taxon>
        <taxon>Sporomusa</taxon>
        <taxon>environmental samples</taxon>
    </lineage>
</organism>
<dbReference type="PIRSF" id="PIRSF005353">
    <property type="entry name" value="PbuG"/>
    <property type="match status" value="1"/>
</dbReference>
<evidence type="ECO:0000256" key="9">
    <source>
        <dbReference type="SAM" id="Phobius"/>
    </source>
</evidence>
<feature type="transmembrane region" description="Helical" evidence="9">
    <location>
        <begin position="29"/>
        <end position="52"/>
    </location>
</feature>
<keyword evidence="4 8" id="KW-1003">Cell membrane</keyword>
<evidence type="ECO:0000256" key="5">
    <source>
        <dbReference type="ARBA" id="ARBA00022692"/>
    </source>
</evidence>
<feature type="transmembrane region" description="Helical" evidence="9">
    <location>
        <begin position="202"/>
        <end position="218"/>
    </location>
</feature>
<evidence type="ECO:0000256" key="8">
    <source>
        <dbReference type="PIRNR" id="PIRNR005353"/>
    </source>
</evidence>
<feature type="transmembrane region" description="Helical" evidence="9">
    <location>
        <begin position="310"/>
        <end position="333"/>
    </location>
</feature>
<evidence type="ECO:0000256" key="1">
    <source>
        <dbReference type="ARBA" id="ARBA00004651"/>
    </source>
</evidence>
<keyword evidence="5 8" id="KW-0812">Transmembrane</keyword>
<protein>
    <submittedName>
        <fullName evidence="10">Putative xanthine/uracil permease</fullName>
    </submittedName>
</protein>
<comment type="similarity">
    <text evidence="2 8">Belongs to the nucleobase:cation symporter-2 (NCS2) (TC 2.A.40) family. Azg-like subfamily.</text>
</comment>
<evidence type="ECO:0000256" key="6">
    <source>
        <dbReference type="ARBA" id="ARBA00022989"/>
    </source>
</evidence>
<proteinExistence type="inferred from homology"/>
<reference evidence="10" key="1">
    <citation type="submission" date="2016-08" db="EMBL/GenBank/DDBJ databases">
        <authorList>
            <person name="Seilhamer J.J."/>
        </authorList>
    </citation>
    <scope>NUCLEOTIDE SEQUENCE</scope>
    <source>
        <strain evidence="10">86</strain>
    </source>
</reference>
<dbReference type="GO" id="GO:0005886">
    <property type="term" value="C:plasma membrane"/>
    <property type="evidence" value="ECO:0007669"/>
    <property type="project" value="UniProtKB-SubCell"/>
</dbReference>
<evidence type="ECO:0000256" key="4">
    <source>
        <dbReference type="ARBA" id="ARBA00022475"/>
    </source>
</evidence>
<dbReference type="InterPro" id="IPR026033">
    <property type="entry name" value="Azg-like_bact_archaea"/>
</dbReference>
<dbReference type="GO" id="GO:0005345">
    <property type="term" value="F:purine nucleobase transmembrane transporter activity"/>
    <property type="evidence" value="ECO:0007669"/>
    <property type="project" value="TreeGrafter"/>
</dbReference>
<dbReference type="RefSeq" id="WP_288185804.1">
    <property type="nucleotide sequence ID" value="NZ_LT608335.1"/>
</dbReference>
<evidence type="ECO:0000256" key="7">
    <source>
        <dbReference type="ARBA" id="ARBA00023136"/>
    </source>
</evidence>
<feature type="transmembrane region" description="Helical" evidence="9">
    <location>
        <begin position="147"/>
        <end position="165"/>
    </location>
</feature>
<feature type="transmembrane region" description="Helical" evidence="9">
    <location>
        <begin position="369"/>
        <end position="386"/>
    </location>
</feature>
<sequence>MELSTCSNKGLLERMFKLTEKGTNVRTEILAGITTFLTCVYIVAVNPAILANAGMDTKAVFWATALAAGLGSIFMGLYANFPFALAPAMGLNAYFAFYVVGVLNLSWQNALGCVLISGIAFIILSLFKIQERIVNEMPHCIKNSVGAGIGFFIAFIGLAQAGIVVSNKDTLLQMGNLGNPGTLLALLGIALTAVLIIRRVRGAILIGILAITAAGFFVKNPATGMSYTQLPAGGMLAFDNPVQALAPTFGQLSFAGMFDSSGIVLLGVLFAIFSFLFVDLFDGIGVLVGVSAKAGFLNEKGELPNAGKALFATACSAAGGAVLGTNTVCIYGAESTTGIAEGGRTGLVAVVAGVLFILCLFFSPVFLMIPAIATAPALVMIGVFMMEPLKSVDLQDFAIAFPVFLAVMIMPFTYSIAHGILFSVLGYTLAQVAAGNRKNISATVWVLTVIFIIYLTLEIVLK</sequence>
<dbReference type="EMBL" id="FMJE01000007">
    <property type="protein sequence ID" value="SCM83339.1"/>
    <property type="molecule type" value="Genomic_DNA"/>
</dbReference>
<feature type="transmembrane region" description="Helical" evidence="9">
    <location>
        <begin position="263"/>
        <end position="290"/>
    </location>
</feature>
<name>A0A212M109_9FIRM</name>
<gene>
    <name evidence="10" type="primary">yicO</name>
    <name evidence="10" type="ORF">KL86SPO_70197</name>
</gene>
<dbReference type="PANTHER" id="PTHR43337">
    <property type="entry name" value="XANTHINE/URACIL PERMEASE C887.17-RELATED"/>
    <property type="match status" value="1"/>
</dbReference>
<feature type="transmembrane region" description="Helical" evidence="9">
    <location>
        <begin position="177"/>
        <end position="196"/>
    </location>
</feature>
<dbReference type="AlphaFoldDB" id="A0A212M109"/>